<dbReference type="RefSeq" id="XP_013355662.1">
    <property type="nucleotide sequence ID" value="XM_013500208.1"/>
</dbReference>
<reference evidence="1" key="1">
    <citation type="submission" date="2013-10" db="EMBL/GenBank/DDBJ databases">
        <title>Genomic analysis of the causative agents of coccidiosis in chickens.</title>
        <authorList>
            <person name="Reid A.J."/>
            <person name="Blake D."/>
            <person name="Billington K."/>
            <person name="Browne H."/>
            <person name="Dunn M."/>
            <person name="Hung S."/>
            <person name="Kawahara F."/>
            <person name="Miranda-Saavedra D."/>
            <person name="Mourier T."/>
            <person name="Nagra H."/>
            <person name="Otto T.D."/>
            <person name="Rawlings N."/>
            <person name="Sanchez A."/>
            <person name="Sanders M."/>
            <person name="Subramaniam C."/>
            <person name="Tay Y."/>
            <person name="Dear P."/>
            <person name="Doerig C."/>
            <person name="Gruber A."/>
            <person name="Parkinson J."/>
            <person name="Shirley M."/>
            <person name="Wan K.L."/>
            <person name="Berriman M."/>
            <person name="Tomley F."/>
            <person name="Pain A."/>
        </authorList>
    </citation>
    <scope>NUCLEOTIDE SEQUENCE [LARGE SCALE GENOMIC DNA]</scope>
    <source>
        <strain evidence="1">Houghton</strain>
    </source>
</reference>
<protein>
    <submittedName>
        <fullName evidence="1">Uncharacterized protein</fullName>
    </submittedName>
</protein>
<sequence length="145" mass="15941">MVAWGSMEVMLAASGTVLVQHRLRHEQDVGRALEATWDVAEYLVGWLPVLVEYLAYVYLRDGHAARVVEGCAGHEVLERAVAAAERSLSLCRVASALLEAVNRLSDTQGWQQSRRSAFGVIGWHEVLERGVAAAERSLSLCRQLG</sequence>
<reference evidence="1" key="2">
    <citation type="submission" date="2013-10" db="EMBL/GenBank/DDBJ databases">
        <authorList>
            <person name="Aslett M."/>
        </authorList>
    </citation>
    <scope>NUCLEOTIDE SEQUENCE [LARGE SCALE GENOMIC DNA]</scope>
    <source>
        <strain evidence="1">Houghton</strain>
    </source>
</reference>
<organism evidence="1 2">
    <name type="scientific">Eimeria mitis</name>
    <dbReference type="NCBI Taxonomy" id="44415"/>
    <lineage>
        <taxon>Eukaryota</taxon>
        <taxon>Sar</taxon>
        <taxon>Alveolata</taxon>
        <taxon>Apicomplexa</taxon>
        <taxon>Conoidasida</taxon>
        <taxon>Coccidia</taxon>
        <taxon>Eucoccidiorida</taxon>
        <taxon>Eimeriorina</taxon>
        <taxon>Eimeriidae</taxon>
        <taxon>Eimeria</taxon>
    </lineage>
</organism>
<proteinExistence type="predicted"/>
<name>U6KC80_9EIME</name>
<dbReference type="VEuPathDB" id="ToxoDB:EMH_0080060"/>
<keyword evidence="2" id="KW-1185">Reference proteome</keyword>
<gene>
    <name evidence="1" type="ORF">EMH_0080060</name>
</gene>
<dbReference type="GeneID" id="25382430"/>
<dbReference type="AlphaFoldDB" id="U6KC80"/>
<dbReference type="EMBL" id="HG684852">
    <property type="protein sequence ID" value="CDJ33098.1"/>
    <property type="molecule type" value="Genomic_DNA"/>
</dbReference>
<evidence type="ECO:0000313" key="1">
    <source>
        <dbReference type="EMBL" id="CDJ33098.1"/>
    </source>
</evidence>
<evidence type="ECO:0000313" key="2">
    <source>
        <dbReference type="Proteomes" id="UP000030744"/>
    </source>
</evidence>
<dbReference type="Proteomes" id="UP000030744">
    <property type="component" value="Unassembled WGS sequence"/>
</dbReference>
<accession>U6KC80</accession>